<evidence type="ECO:0000313" key="4">
    <source>
        <dbReference type="EMBL" id="MCD2423563.1"/>
    </source>
</evidence>
<dbReference type="RefSeq" id="WP_231004824.1">
    <property type="nucleotide sequence ID" value="NZ_JAJNEC010000005.1"/>
</dbReference>
<evidence type="ECO:0000256" key="2">
    <source>
        <dbReference type="SAM" id="SignalP"/>
    </source>
</evidence>
<evidence type="ECO:0000256" key="1">
    <source>
        <dbReference type="ARBA" id="ARBA00022729"/>
    </source>
</evidence>
<dbReference type="PANTHER" id="PTHR30570">
    <property type="entry name" value="PERIPLASMIC PHOSPHATE BINDING COMPONENT OF PHOSPHATE ABC TRANSPORTER"/>
    <property type="match status" value="1"/>
</dbReference>
<gene>
    <name evidence="4" type="ORF">LQ567_12370</name>
</gene>
<reference evidence="4 5" key="1">
    <citation type="submission" date="2021-11" db="EMBL/GenBank/DDBJ databases">
        <title>Genomic of Niabella pedocola.</title>
        <authorList>
            <person name="Wu T."/>
        </authorList>
    </citation>
    <scope>NUCLEOTIDE SEQUENCE [LARGE SCALE GENOMIC DNA]</scope>
    <source>
        <strain evidence="4 5">JCM 31011</strain>
    </source>
</reference>
<dbReference type="Gene3D" id="3.40.190.10">
    <property type="entry name" value="Periplasmic binding protein-like II"/>
    <property type="match status" value="2"/>
</dbReference>
<proteinExistence type="predicted"/>
<dbReference type="PROSITE" id="PS51257">
    <property type="entry name" value="PROKAR_LIPOPROTEIN"/>
    <property type="match status" value="1"/>
</dbReference>
<dbReference type="SUPFAM" id="SSF53850">
    <property type="entry name" value="Periplasmic binding protein-like II"/>
    <property type="match status" value="1"/>
</dbReference>
<organism evidence="4 5">
    <name type="scientific">Niabella pedocola</name>
    <dbReference type="NCBI Taxonomy" id="1752077"/>
    <lineage>
        <taxon>Bacteria</taxon>
        <taxon>Pseudomonadati</taxon>
        <taxon>Bacteroidota</taxon>
        <taxon>Chitinophagia</taxon>
        <taxon>Chitinophagales</taxon>
        <taxon>Chitinophagaceae</taxon>
        <taxon>Niabella</taxon>
    </lineage>
</organism>
<feature type="domain" description="PBP" evidence="3">
    <location>
        <begin position="32"/>
        <end position="278"/>
    </location>
</feature>
<dbReference type="PANTHER" id="PTHR30570:SF1">
    <property type="entry name" value="PHOSPHATE-BINDING PROTEIN PSTS"/>
    <property type="match status" value="1"/>
</dbReference>
<comment type="caution">
    <text evidence="4">The sequence shown here is derived from an EMBL/GenBank/DDBJ whole genome shotgun (WGS) entry which is preliminary data.</text>
</comment>
<keyword evidence="5" id="KW-1185">Reference proteome</keyword>
<dbReference type="InterPro" id="IPR024370">
    <property type="entry name" value="PBP_domain"/>
</dbReference>
<name>A0ABS8PTG2_9BACT</name>
<evidence type="ECO:0000313" key="5">
    <source>
        <dbReference type="Proteomes" id="UP001199816"/>
    </source>
</evidence>
<accession>A0ABS8PTG2</accession>
<dbReference type="Proteomes" id="UP001199816">
    <property type="component" value="Unassembled WGS sequence"/>
</dbReference>
<dbReference type="EMBL" id="JAJNEC010000005">
    <property type="protein sequence ID" value="MCD2423563.1"/>
    <property type="molecule type" value="Genomic_DNA"/>
</dbReference>
<protein>
    <submittedName>
        <fullName evidence="4">Substrate-binding domain-containing protein</fullName>
    </submittedName>
</protein>
<dbReference type="InterPro" id="IPR050811">
    <property type="entry name" value="Phosphate_ABC_transporter"/>
</dbReference>
<feature type="chain" id="PRO_5047331498" evidence="2">
    <location>
        <begin position="24"/>
        <end position="306"/>
    </location>
</feature>
<keyword evidence="1 2" id="KW-0732">Signal</keyword>
<sequence length="306" mass="33681">MKVLRLVLLGSVLWILLYSCASGDNQARVLTDTPKKGAITISVDESFRPIVDALIQVYESNNDSTKIHAQYKPEAECMADLFNDSIRMVIATIKLSEKQLQSVVDSLHVVVKQLPVARDAVAVIVNPSSSDTLLTMGEIRSVLTGNYIKPLIPVFDGLSATSTVRFLLDSVLKGQKITSKAMGASTSDSVIQFVANNPNAIGFIGVSWIGNQDDAQQLSFLKKVKIVQLESSDKPGKYVLPVQANIYTKRYPMTRDLVYIVKEGHRGLGTGFAEFMAGEIGQLIFKRAYLMPGRRNFIIRPAQTKE</sequence>
<dbReference type="Pfam" id="PF12849">
    <property type="entry name" value="PBP_like_2"/>
    <property type="match status" value="1"/>
</dbReference>
<evidence type="ECO:0000259" key="3">
    <source>
        <dbReference type="Pfam" id="PF12849"/>
    </source>
</evidence>
<feature type="signal peptide" evidence="2">
    <location>
        <begin position="1"/>
        <end position="23"/>
    </location>
</feature>